<comment type="caution">
    <text evidence="1">The sequence shown here is derived from an EMBL/GenBank/DDBJ whole genome shotgun (WGS) entry which is preliminary data.</text>
</comment>
<reference evidence="1 2" key="1">
    <citation type="submission" date="2019-07" db="EMBL/GenBank/DDBJ databases">
        <title>New Mycobacterium species.</title>
        <authorList>
            <person name="Tortoli E."/>
            <person name="Ghielmetti G."/>
            <person name="Friedel U."/>
            <person name="Trovato A."/>
        </authorList>
    </citation>
    <scope>NUCLEOTIDE SEQUENCE [LARGE SCALE GENOMIC DNA]</scope>
    <source>
        <strain evidence="1 2">16-83</strain>
    </source>
</reference>
<dbReference type="RefSeq" id="WP_144953479.1">
    <property type="nucleotide sequence ID" value="NZ_VMQU01000104.1"/>
</dbReference>
<dbReference type="OrthoDB" id="4750212at2"/>
<accession>A0A557XHT2</accession>
<keyword evidence="2" id="KW-1185">Reference proteome</keyword>
<protein>
    <submittedName>
        <fullName evidence="1">Uncharacterized protein</fullName>
    </submittedName>
</protein>
<sequence>MTTMTVKGAWKGWDDKTFVEMTDGSKWKQALYHYAYRPEATVTNDDLMLVDGMSRAVRVRRV</sequence>
<dbReference type="AlphaFoldDB" id="A0A557XHT2"/>
<evidence type="ECO:0000313" key="2">
    <source>
        <dbReference type="Proteomes" id="UP000320513"/>
    </source>
</evidence>
<dbReference type="EMBL" id="VMQU01000104">
    <property type="protein sequence ID" value="TVS85175.1"/>
    <property type="molecule type" value="Genomic_DNA"/>
</dbReference>
<name>A0A557XHT2_9MYCO</name>
<proteinExistence type="predicted"/>
<dbReference type="Proteomes" id="UP000320513">
    <property type="component" value="Unassembled WGS sequence"/>
</dbReference>
<gene>
    <name evidence="1" type="ORF">FPZ47_20400</name>
</gene>
<organism evidence="1 2">
    <name type="scientific">Mycobacterium helveticum</name>
    <dbReference type="NCBI Taxonomy" id="2592811"/>
    <lineage>
        <taxon>Bacteria</taxon>
        <taxon>Bacillati</taxon>
        <taxon>Actinomycetota</taxon>
        <taxon>Actinomycetes</taxon>
        <taxon>Mycobacteriales</taxon>
        <taxon>Mycobacteriaceae</taxon>
        <taxon>Mycobacterium</taxon>
    </lineage>
</organism>
<evidence type="ECO:0000313" key="1">
    <source>
        <dbReference type="EMBL" id="TVS85175.1"/>
    </source>
</evidence>